<comment type="caution">
    <text evidence="3">The sequence shown here is derived from an EMBL/GenBank/DDBJ whole genome shotgun (WGS) entry which is preliminary data.</text>
</comment>
<keyword evidence="1" id="KW-0812">Transmembrane</keyword>
<protein>
    <recommendedName>
        <fullName evidence="2">GH18 domain-containing protein</fullName>
    </recommendedName>
</protein>
<organism evidence="3 4">
    <name type="scientific">Candidatus Roizmanbacteria bacterium CG_4_9_14_0_8_um_filter_34_12</name>
    <dbReference type="NCBI Taxonomy" id="1974840"/>
    <lineage>
        <taxon>Bacteria</taxon>
        <taxon>Candidatus Roizmaniibacteriota</taxon>
    </lineage>
</organism>
<keyword evidence="1" id="KW-1133">Transmembrane helix</keyword>
<dbReference type="InterPro" id="IPR011583">
    <property type="entry name" value="Chitinase_II/V-like_cat"/>
</dbReference>
<dbReference type="PANTHER" id="PTHR46066:SF2">
    <property type="entry name" value="CHITINASE DOMAIN-CONTAINING PROTEIN 1"/>
    <property type="match status" value="1"/>
</dbReference>
<evidence type="ECO:0000259" key="2">
    <source>
        <dbReference type="PROSITE" id="PS51910"/>
    </source>
</evidence>
<dbReference type="PANTHER" id="PTHR46066">
    <property type="entry name" value="CHITINASE DOMAIN-CONTAINING PROTEIN 1 FAMILY MEMBER"/>
    <property type="match status" value="1"/>
</dbReference>
<evidence type="ECO:0000313" key="4">
    <source>
        <dbReference type="Proteomes" id="UP000229706"/>
    </source>
</evidence>
<dbReference type="SUPFAM" id="SSF51445">
    <property type="entry name" value="(Trans)glycosidases"/>
    <property type="match status" value="1"/>
</dbReference>
<dbReference type="Gene3D" id="3.10.50.10">
    <property type="match status" value="1"/>
</dbReference>
<dbReference type="PROSITE" id="PS51910">
    <property type="entry name" value="GH18_2"/>
    <property type="match status" value="1"/>
</dbReference>
<proteinExistence type="predicted"/>
<sequence>MKKIIVIIAIVIIGILVISYQLFVNKRKLTSLKLVNNQSQISLEPKIIKQPMLRVTSFALHESKSVFIPYWSIATEAAQLKQYNKLYYFGVTTANLGINRRDTGYLNLKNFTKVVESTQESVLVLRMLDENDIHTVLDSENLQNKIIEDLIDLAQENQFQGIALDLEISTLFPKSIEEKIGQFGMQLFSLAKKAKLKTSLIVYGDTFYRKRPYNLVILTPQVDEVAVMAYDYHKSRGEPGPNFPFLGKVKYGYDFQTMVGNFVKVVPKDKLTIIFGMFGYEWSVDEQKKPIMPAKSLSLNEIKTKFLEKCEWKDCVIKRDELSGETEINYITSQLKDNFAYLYYHIVWFEDEQSVKIKNDWLKQQGIANVAFWAYGYY</sequence>
<dbReference type="Pfam" id="PF00704">
    <property type="entry name" value="Glyco_hydro_18"/>
    <property type="match status" value="1"/>
</dbReference>
<dbReference type="InterPro" id="IPR001223">
    <property type="entry name" value="Glyco_hydro18_cat"/>
</dbReference>
<dbReference type="Proteomes" id="UP000229706">
    <property type="component" value="Unassembled WGS sequence"/>
</dbReference>
<dbReference type="InterPro" id="IPR017853">
    <property type="entry name" value="GH"/>
</dbReference>
<dbReference type="EMBL" id="PFTH01000213">
    <property type="protein sequence ID" value="PJB87654.1"/>
    <property type="molecule type" value="Genomic_DNA"/>
</dbReference>
<gene>
    <name evidence="3" type="ORF">CO083_05845</name>
</gene>
<keyword evidence="1" id="KW-0472">Membrane</keyword>
<feature type="transmembrane region" description="Helical" evidence="1">
    <location>
        <begin position="6"/>
        <end position="24"/>
    </location>
</feature>
<evidence type="ECO:0000313" key="3">
    <source>
        <dbReference type="EMBL" id="PJB87654.1"/>
    </source>
</evidence>
<dbReference type="Gene3D" id="3.20.20.80">
    <property type="entry name" value="Glycosidases"/>
    <property type="match status" value="1"/>
</dbReference>
<dbReference type="InterPro" id="IPR029070">
    <property type="entry name" value="Chitinase_insertion_sf"/>
</dbReference>
<dbReference type="GO" id="GO:0005975">
    <property type="term" value="P:carbohydrate metabolic process"/>
    <property type="evidence" value="ECO:0007669"/>
    <property type="project" value="InterPro"/>
</dbReference>
<accession>A0A2M8DB60</accession>
<dbReference type="SMART" id="SM00636">
    <property type="entry name" value="Glyco_18"/>
    <property type="match status" value="1"/>
</dbReference>
<reference evidence="4" key="1">
    <citation type="submission" date="2017-09" db="EMBL/GenBank/DDBJ databases">
        <title>Depth-based differentiation of microbial function through sediment-hosted aquifers and enrichment of novel symbionts in the deep terrestrial subsurface.</title>
        <authorList>
            <person name="Probst A.J."/>
            <person name="Ladd B."/>
            <person name="Jarett J.K."/>
            <person name="Geller-Mcgrath D.E."/>
            <person name="Sieber C.M.K."/>
            <person name="Emerson J.B."/>
            <person name="Anantharaman K."/>
            <person name="Thomas B.C."/>
            <person name="Malmstrom R."/>
            <person name="Stieglmeier M."/>
            <person name="Klingl A."/>
            <person name="Woyke T."/>
            <person name="Ryan C.M."/>
            <person name="Banfield J.F."/>
        </authorList>
    </citation>
    <scope>NUCLEOTIDE SEQUENCE [LARGE SCALE GENOMIC DNA]</scope>
</reference>
<name>A0A2M8DB60_9BACT</name>
<dbReference type="AlphaFoldDB" id="A0A2M8DB60"/>
<feature type="domain" description="GH18" evidence="2">
    <location>
        <begin position="65"/>
        <end position="378"/>
    </location>
</feature>
<dbReference type="GO" id="GO:0008061">
    <property type="term" value="F:chitin binding"/>
    <property type="evidence" value="ECO:0007669"/>
    <property type="project" value="InterPro"/>
</dbReference>
<evidence type="ECO:0000256" key="1">
    <source>
        <dbReference type="SAM" id="Phobius"/>
    </source>
</evidence>